<dbReference type="AlphaFoldDB" id="A0A941CRT1"/>
<evidence type="ECO:0000259" key="7">
    <source>
        <dbReference type="Pfam" id="PF03553"/>
    </source>
</evidence>
<dbReference type="InterPro" id="IPR018461">
    <property type="entry name" value="Na/H_Antiport_NhaC-like_C"/>
</dbReference>
<dbReference type="InterPro" id="IPR003474">
    <property type="entry name" value="Glcn_transporter"/>
</dbReference>
<evidence type="ECO:0000256" key="4">
    <source>
        <dbReference type="ARBA" id="ARBA00022989"/>
    </source>
</evidence>
<keyword evidence="3 6" id="KW-0812">Transmembrane</keyword>
<dbReference type="GO" id="GO:0005886">
    <property type="term" value="C:plasma membrane"/>
    <property type="evidence" value="ECO:0007669"/>
    <property type="project" value="UniProtKB-SubCell"/>
</dbReference>
<evidence type="ECO:0000256" key="5">
    <source>
        <dbReference type="ARBA" id="ARBA00023136"/>
    </source>
</evidence>
<organism evidence="8 9">
    <name type="scientific">Proteiniclasticum sediminis</name>
    <dbReference type="NCBI Taxonomy" id="2804028"/>
    <lineage>
        <taxon>Bacteria</taxon>
        <taxon>Bacillati</taxon>
        <taxon>Bacillota</taxon>
        <taxon>Clostridia</taxon>
        <taxon>Eubacteriales</taxon>
        <taxon>Clostridiaceae</taxon>
        <taxon>Proteiniclasticum</taxon>
    </lineage>
</organism>
<keyword evidence="2" id="KW-1003">Cell membrane</keyword>
<feature type="transmembrane region" description="Helical" evidence="6">
    <location>
        <begin position="140"/>
        <end position="157"/>
    </location>
</feature>
<name>A0A941CRT1_9CLOT</name>
<dbReference type="PANTHER" id="PTHR30354">
    <property type="entry name" value="GNT FAMILY GLUCONATE TRANSPORTER"/>
    <property type="match status" value="1"/>
</dbReference>
<keyword evidence="5 6" id="KW-0472">Membrane</keyword>
<dbReference type="Proteomes" id="UP000675379">
    <property type="component" value="Unassembled WGS sequence"/>
</dbReference>
<feature type="transmembrane region" description="Helical" evidence="6">
    <location>
        <begin position="98"/>
        <end position="128"/>
    </location>
</feature>
<keyword evidence="9" id="KW-1185">Reference proteome</keyword>
<reference evidence="8" key="1">
    <citation type="submission" date="2021-04" db="EMBL/GenBank/DDBJ databases">
        <title>Proteiniclasticum sedimins sp. nov., an obligate anaerobic bacterium isolated from anaerobic sludge.</title>
        <authorList>
            <person name="Liu J."/>
        </authorList>
    </citation>
    <scope>NUCLEOTIDE SEQUENCE</scope>
    <source>
        <strain evidence="8">BAD-10</strain>
    </source>
</reference>
<feature type="transmembrane region" description="Helical" evidence="6">
    <location>
        <begin position="418"/>
        <end position="441"/>
    </location>
</feature>
<feature type="transmembrane region" description="Helical" evidence="6">
    <location>
        <begin position="28"/>
        <end position="48"/>
    </location>
</feature>
<comment type="caution">
    <text evidence="8">The sequence shown here is derived from an EMBL/GenBank/DDBJ whole genome shotgun (WGS) entry which is preliminary data.</text>
</comment>
<evidence type="ECO:0000256" key="1">
    <source>
        <dbReference type="ARBA" id="ARBA00004651"/>
    </source>
</evidence>
<evidence type="ECO:0000256" key="6">
    <source>
        <dbReference type="SAM" id="Phobius"/>
    </source>
</evidence>
<evidence type="ECO:0000313" key="9">
    <source>
        <dbReference type="Proteomes" id="UP000675379"/>
    </source>
</evidence>
<dbReference type="Pfam" id="PF03553">
    <property type="entry name" value="Na_H_antiporter"/>
    <property type="match status" value="1"/>
</dbReference>
<proteinExistence type="predicted"/>
<gene>
    <name evidence="8" type="ORF">KCG48_09610</name>
</gene>
<feature type="transmembrane region" description="Helical" evidence="6">
    <location>
        <begin position="177"/>
        <end position="198"/>
    </location>
</feature>
<accession>A0A941CRT1</accession>
<sequence>MLSLFGIFLGLALLMFLAYKGYSIVWVAPLTAAVVALLGGLNVLDAYMGPYMEGLVGFVKSWFPAFMLSAIFGNLMDYTGSAKAIAIWLTKTLGSKSAISAIILGCAVLTFGGVSLFVVVFAIYPLALAIFREANISRKLIPGAIAAGAFTFTMTAVPGTPQIQNLIPMKYFGTSPTAAPIMGLTATAILFFGSVFYLEWKKRKLESQGEVFTEPDAAHAAAHVEEKDLPNVLLAIIPLLWVIIILNFVPSMIGLKASDPKNIIIALLTGIFVTMILNFKKRSGFIAVVGKGAQGSIGAILNTAAAVGFGTVVKTVPGFAELTNILLSIPGSPLISLSVAVNLLAGATGSASGGMGIALEALGSKYMDLATQNNINPAAFHRIASLSSGGLDTLPHNGAVLTLLNNTGMSHKDSYIDIMVTSLILPVVATIPAIILASLGIY</sequence>
<evidence type="ECO:0000313" key="8">
    <source>
        <dbReference type="EMBL" id="MBR0576593.1"/>
    </source>
</evidence>
<dbReference type="EMBL" id="JAGSCS010000012">
    <property type="protein sequence ID" value="MBR0576593.1"/>
    <property type="molecule type" value="Genomic_DNA"/>
</dbReference>
<feature type="transmembrane region" description="Helical" evidence="6">
    <location>
        <begin position="55"/>
        <end position="73"/>
    </location>
</feature>
<comment type="subcellular location">
    <subcellularLocation>
        <location evidence="1">Cell membrane</location>
        <topology evidence="1">Multi-pass membrane protein</topology>
    </subcellularLocation>
</comment>
<feature type="domain" description="Na+/H+ antiporter NhaC-like C-terminal" evidence="7">
    <location>
        <begin position="172"/>
        <end position="437"/>
    </location>
</feature>
<dbReference type="RefSeq" id="WP_211801703.1">
    <property type="nucleotide sequence ID" value="NZ_JAGSCS010000012.1"/>
</dbReference>
<dbReference type="GO" id="GO:0015128">
    <property type="term" value="F:gluconate transmembrane transporter activity"/>
    <property type="evidence" value="ECO:0007669"/>
    <property type="project" value="InterPro"/>
</dbReference>
<evidence type="ECO:0000256" key="3">
    <source>
        <dbReference type="ARBA" id="ARBA00022692"/>
    </source>
</evidence>
<protein>
    <submittedName>
        <fullName evidence="8">GntP family permease</fullName>
    </submittedName>
</protein>
<evidence type="ECO:0000256" key="2">
    <source>
        <dbReference type="ARBA" id="ARBA00022475"/>
    </source>
</evidence>
<feature type="transmembrane region" description="Helical" evidence="6">
    <location>
        <begin position="262"/>
        <end position="279"/>
    </location>
</feature>
<dbReference type="PANTHER" id="PTHR30354:SF7">
    <property type="entry name" value="BLL7963 PROTEIN"/>
    <property type="match status" value="1"/>
</dbReference>
<feature type="transmembrane region" description="Helical" evidence="6">
    <location>
        <begin position="232"/>
        <end position="250"/>
    </location>
</feature>
<keyword evidence="4 6" id="KW-1133">Transmembrane helix</keyword>